<evidence type="ECO:0000256" key="1">
    <source>
        <dbReference type="SAM" id="Phobius"/>
    </source>
</evidence>
<keyword evidence="3" id="KW-1185">Reference proteome</keyword>
<keyword evidence="1" id="KW-1133">Transmembrane helix</keyword>
<name>A0A6P3XHF2_DINQU</name>
<reference evidence="4" key="1">
    <citation type="submission" date="2025-08" db="UniProtKB">
        <authorList>
            <consortium name="RefSeq"/>
        </authorList>
    </citation>
    <scope>IDENTIFICATION</scope>
</reference>
<feature type="transmembrane region" description="Helical" evidence="1">
    <location>
        <begin position="12"/>
        <end position="31"/>
    </location>
</feature>
<dbReference type="RefSeq" id="XP_014477905.1">
    <property type="nucleotide sequence ID" value="XM_014622419.1"/>
</dbReference>
<dbReference type="CTD" id="39320"/>
<organism evidence="3 4">
    <name type="scientific">Dinoponera quadriceps</name>
    <name type="common">South American ant</name>
    <dbReference type="NCBI Taxonomy" id="609295"/>
    <lineage>
        <taxon>Eukaryota</taxon>
        <taxon>Metazoa</taxon>
        <taxon>Ecdysozoa</taxon>
        <taxon>Arthropoda</taxon>
        <taxon>Hexapoda</taxon>
        <taxon>Insecta</taxon>
        <taxon>Pterygota</taxon>
        <taxon>Neoptera</taxon>
        <taxon>Endopterygota</taxon>
        <taxon>Hymenoptera</taxon>
        <taxon>Apocrita</taxon>
        <taxon>Aculeata</taxon>
        <taxon>Formicoidea</taxon>
        <taxon>Formicidae</taxon>
        <taxon>Ponerinae</taxon>
        <taxon>Ponerini</taxon>
        <taxon>Dinoponera</taxon>
    </lineage>
</organism>
<feature type="domain" description="Cytochrome c oxidase assembly factor 3 mitochondrial coiled-coil" evidence="2">
    <location>
        <begin position="108"/>
        <end position="156"/>
    </location>
</feature>
<feature type="transmembrane region" description="Helical" evidence="1">
    <location>
        <begin position="125"/>
        <end position="144"/>
    </location>
</feature>
<keyword evidence="1" id="KW-0472">Membrane</keyword>
<proteinExistence type="predicted"/>
<evidence type="ECO:0000313" key="3">
    <source>
        <dbReference type="Proteomes" id="UP000515204"/>
    </source>
</evidence>
<protein>
    <submittedName>
        <fullName evidence="4">Cytochrome c oxidase assembly factor 3, mitochondrial</fullName>
    </submittedName>
</protein>
<dbReference type="AlphaFoldDB" id="A0A6P3XHF2"/>
<gene>
    <name evidence="4" type="primary">LOC106746165</name>
</gene>
<sequence>MIFVQSAKIYVYTQNGLLCCTLVRIIFILAFNREFRQSKVKNRKIVFLTILTSEQTPYRLKEKELKLIEGAENRLDQNEAMPKVDLLRDVSRFKSTDVVYMKRMEEENVKRVHRMQGFRKGNNRTAIVASLTAIGIYIYTMYSFKQERFLDDFEKPEKTIEKA</sequence>
<accession>A0A6P3XHF2</accession>
<dbReference type="Proteomes" id="UP000515204">
    <property type="component" value="Unplaced"/>
</dbReference>
<dbReference type="KEGG" id="dqu:106746165"/>
<evidence type="ECO:0000313" key="4">
    <source>
        <dbReference type="RefSeq" id="XP_014477905.1"/>
    </source>
</evidence>
<keyword evidence="1" id="KW-0812">Transmembrane</keyword>
<dbReference type="GeneID" id="106746165"/>
<evidence type="ECO:0000259" key="2">
    <source>
        <dbReference type="Pfam" id="PF09813"/>
    </source>
</evidence>
<dbReference type="OrthoDB" id="10018333at2759"/>
<dbReference type="Pfam" id="PF09813">
    <property type="entry name" value="Coa3_cc"/>
    <property type="match status" value="1"/>
</dbReference>
<dbReference type="InterPro" id="IPR018628">
    <property type="entry name" value="Coa3_CC"/>
</dbReference>